<accession>A0A557RLU2</accession>
<dbReference type="InterPro" id="IPR043129">
    <property type="entry name" value="ATPase_NBD"/>
</dbReference>
<protein>
    <recommendedName>
        <fullName evidence="15 16">Type III pantothenate kinase</fullName>
        <ecNumber evidence="6 16">2.7.1.33</ecNumber>
    </recommendedName>
    <alternativeName>
        <fullName evidence="16">PanK-III</fullName>
    </alternativeName>
    <alternativeName>
        <fullName evidence="16">Pantothenic acid kinase</fullName>
    </alternativeName>
</protein>
<keyword evidence="13 16" id="KW-0173">Coenzyme A biosynthesis</keyword>
<comment type="cofactor">
    <cofactor evidence="16">
        <name>NH4(+)</name>
        <dbReference type="ChEBI" id="CHEBI:28938"/>
    </cofactor>
    <cofactor evidence="16">
        <name>K(+)</name>
        <dbReference type="ChEBI" id="CHEBI:29103"/>
    </cofactor>
    <text evidence="16">A monovalent cation. Ammonium or potassium.</text>
</comment>
<comment type="subcellular location">
    <subcellularLocation>
        <location evidence="3 16">Cytoplasm</location>
    </subcellularLocation>
</comment>
<evidence type="ECO:0000256" key="13">
    <source>
        <dbReference type="ARBA" id="ARBA00022993"/>
    </source>
</evidence>
<dbReference type="PANTHER" id="PTHR34265:SF1">
    <property type="entry name" value="TYPE III PANTOTHENATE KINASE"/>
    <property type="match status" value="1"/>
</dbReference>
<keyword evidence="16" id="KW-0479">Metal-binding</keyword>
<feature type="active site" description="Proton acceptor" evidence="16">
    <location>
        <position position="114"/>
    </location>
</feature>
<dbReference type="EMBL" id="VMKP01000001">
    <property type="protein sequence ID" value="TVO66149.1"/>
    <property type="molecule type" value="Genomic_DNA"/>
</dbReference>
<feature type="binding site" evidence="16">
    <location>
        <position position="134"/>
    </location>
    <ligand>
        <name>K(+)</name>
        <dbReference type="ChEBI" id="CHEBI:29103"/>
    </ligand>
</feature>
<evidence type="ECO:0000256" key="10">
    <source>
        <dbReference type="ARBA" id="ARBA00022777"/>
    </source>
</evidence>
<evidence type="ECO:0000256" key="16">
    <source>
        <dbReference type="HAMAP-Rule" id="MF_01274"/>
    </source>
</evidence>
<evidence type="ECO:0000256" key="9">
    <source>
        <dbReference type="ARBA" id="ARBA00022741"/>
    </source>
</evidence>
<dbReference type="GO" id="GO:0005524">
    <property type="term" value="F:ATP binding"/>
    <property type="evidence" value="ECO:0007669"/>
    <property type="project" value="UniProtKB-UniRule"/>
</dbReference>
<dbReference type="Proteomes" id="UP000316688">
    <property type="component" value="Unassembled WGS sequence"/>
</dbReference>
<keyword evidence="10 16" id="KW-0418">Kinase</keyword>
<reference evidence="17 18" key="1">
    <citation type="submission" date="2019-07" db="EMBL/GenBank/DDBJ databases">
        <title>Reclasification of Spiribacter aquaticus.</title>
        <authorList>
            <person name="Leon M.J."/>
            <person name="Sanchez-Porro C."/>
            <person name="Ventosa A."/>
        </authorList>
    </citation>
    <scope>NUCLEOTIDE SEQUENCE [LARGE SCALE GENOMIC DNA]</scope>
    <source>
        <strain evidence="17 18">SP30</strain>
    </source>
</reference>
<comment type="catalytic activity">
    <reaction evidence="1 16">
        <text>(R)-pantothenate + ATP = (R)-4'-phosphopantothenate + ADP + H(+)</text>
        <dbReference type="Rhea" id="RHEA:16373"/>
        <dbReference type="ChEBI" id="CHEBI:10986"/>
        <dbReference type="ChEBI" id="CHEBI:15378"/>
        <dbReference type="ChEBI" id="CHEBI:29032"/>
        <dbReference type="ChEBI" id="CHEBI:30616"/>
        <dbReference type="ChEBI" id="CHEBI:456216"/>
        <dbReference type="EC" id="2.7.1.33"/>
    </reaction>
</comment>
<evidence type="ECO:0000256" key="6">
    <source>
        <dbReference type="ARBA" id="ARBA00012102"/>
    </source>
</evidence>
<evidence type="ECO:0000256" key="2">
    <source>
        <dbReference type="ARBA" id="ARBA00001958"/>
    </source>
</evidence>
<keyword evidence="9 16" id="KW-0547">Nucleotide-binding</keyword>
<dbReference type="Gene3D" id="3.30.420.40">
    <property type="match status" value="2"/>
</dbReference>
<keyword evidence="7 16" id="KW-0963">Cytoplasm</keyword>
<feature type="binding site" evidence="16">
    <location>
        <begin position="112"/>
        <end position="115"/>
    </location>
    <ligand>
        <name>substrate</name>
    </ligand>
</feature>
<evidence type="ECO:0000256" key="15">
    <source>
        <dbReference type="ARBA" id="ARBA00040883"/>
    </source>
</evidence>
<dbReference type="PANTHER" id="PTHR34265">
    <property type="entry name" value="TYPE III PANTOTHENATE KINASE"/>
    <property type="match status" value="1"/>
</dbReference>
<dbReference type="AlphaFoldDB" id="A0A557RLU2"/>
<evidence type="ECO:0000256" key="11">
    <source>
        <dbReference type="ARBA" id="ARBA00022840"/>
    </source>
</evidence>
<feature type="binding site" evidence="16">
    <location>
        <position position="105"/>
    </location>
    <ligand>
        <name>substrate</name>
    </ligand>
</feature>
<keyword evidence="11 16" id="KW-0067">ATP-binding</keyword>
<dbReference type="EC" id="2.7.1.33" evidence="6 16"/>
<comment type="similarity">
    <text evidence="14 16">Belongs to the type III pantothenate kinase family.</text>
</comment>
<keyword evidence="18" id="KW-1185">Reference proteome</keyword>
<evidence type="ECO:0000256" key="8">
    <source>
        <dbReference type="ARBA" id="ARBA00022679"/>
    </source>
</evidence>
<sequence>MPHRATHRSRIVTELLMDIGNSRIKWARAHEGQIVGGARAASHDSLEHVFSEWRALAAPPDRVRLVNVSDASVAGQLSDWMTSHWAIRPETVHTPAMGGGVRVAYARPAALGTDRWLAMVGAKAAGYAPACVVDCGTAITVDVVAADGTHQGGLIVAGLAAQQEGLAQLAPALPRVEWSTRAPFLTADTEDALISGYLHGTALAIQGIVRRCMKNDAARLTPVLTGGDAPLLARYLDMDVCLRPDLVLEGLAQLP</sequence>
<dbReference type="CDD" id="cd24015">
    <property type="entry name" value="ASKHA_NBD_PanK-III"/>
    <property type="match status" value="1"/>
</dbReference>
<dbReference type="InterPro" id="IPR004619">
    <property type="entry name" value="Type_III_PanK"/>
</dbReference>
<dbReference type="NCBIfam" id="TIGR00671">
    <property type="entry name" value="baf"/>
    <property type="match status" value="1"/>
</dbReference>
<proteinExistence type="inferred from homology"/>
<dbReference type="UniPathway" id="UPA00241">
    <property type="reaction ID" value="UER00352"/>
</dbReference>
<dbReference type="SUPFAM" id="SSF53067">
    <property type="entry name" value="Actin-like ATPase domain"/>
    <property type="match status" value="2"/>
</dbReference>
<evidence type="ECO:0000313" key="18">
    <source>
        <dbReference type="Proteomes" id="UP000316688"/>
    </source>
</evidence>
<evidence type="ECO:0000256" key="12">
    <source>
        <dbReference type="ARBA" id="ARBA00022958"/>
    </source>
</evidence>
<keyword evidence="8 16" id="KW-0808">Transferase</keyword>
<evidence type="ECO:0000256" key="3">
    <source>
        <dbReference type="ARBA" id="ARBA00004496"/>
    </source>
</evidence>
<gene>
    <name evidence="16" type="primary">coaX</name>
    <name evidence="17" type="ORF">FPL11_00110</name>
</gene>
<keyword evidence="12 16" id="KW-0630">Potassium</keyword>
<evidence type="ECO:0000313" key="17">
    <source>
        <dbReference type="EMBL" id="TVO66149.1"/>
    </source>
</evidence>
<dbReference type="Pfam" id="PF03309">
    <property type="entry name" value="Pan_kinase"/>
    <property type="match status" value="1"/>
</dbReference>
<feature type="binding site" evidence="16">
    <location>
        <begin position="18"/>
        <end position="25"/>
    </location>
    <ligand>
        <name>ATP</name>
        <dbReference type="ChEBI" id="CHEBI:30616"/>
    </ligand>
</feature>
<feature type="binding site" evidence="16">
    <location>
        <position position="137"/>
    </location>
    <ligand>
        <name>ATP</name>
        <dbReference type="ChEBI" id="CHEBI:30616"/>
    </ligand>
</feature>
<dbReference type="HAMAP" id="MF_01274">
    <property type="entry name" value="Pantothen_kinase_3"/>
    <property type="match status" value="1"/>
</dbReference>
<dbReference type="GO" id="GO:0004594">
    <property type="term" value="F:pantothenate kinase activity"/>
    <property type="evidence" value="ECO:0007669"/>
    <property type="project" value="UniProtKB-UniRule"/>
</dbReference>
<organism evidence="17 18">
    <name type="scientific">Spiribacter aquaticus</name>
    <dbReference type="NCBI Taxonomy" id="1935996"/>
    <lineage>
        <taxon>Bacteria</taxon>
        <taxon>Pseudomonadati</taxon>
        <taxon>Pseudomonadota</taxon>
        <taxon>Gammaproteobacteria</taxon>
        <taxon>Chromatiales</taxon>
        <taxon>Ectothiorhodospiraceae</taxon>
        <taxon>Spiribacter</taxon>
    </lineage>
</organism>
<comment type="caution">
    <text evidence="17">The sequence shown here is derived from an EMBL/GenBank/DDBJ whole genome shotgun (WGS) entry which is preliminary data.</text>
</comment>
<comment type="pathway">
    <text evidence="4 16">Cofactor biosynthesis; coenzyme A biosynthesis; CoA from (R)-pantothenate: step 1/5.</text>
</comment>
<evidence type="ECO:0000256" key="7">
    <source>
        <dbReference type="ARBA" id="ARBA00022490"/>
    </source>
</evidence>
<comment type="function">
    <text evidence="16">Catalyzes the phosphorylation of pantothenate (Pan), the first step in CoA biosynthesis.</text>
</comment>
<dbReference type="GO" id="GO:0005737">
    <property type="term" value="C:cytoplasm"/>
    <property type="evidence" value="ECO:0007669"/>
    <property type="project" value="UniProtKB-SubCell"/>
</dbReference>
<evidence type="ECO:0000256" key="4">
    <source>
        <dbReference type="ARBA" id="ARBA00005225"/>
    </source>
</evidence>
<dbReference type="GO" id="GO:0046872">
    <property type="term" value="F:metal ion binding"/>
    <property type="evidence" value="ECO:0007669"/>
    <property type="project" value="UniProtKB-KW"/>
</dbReference>
<comment type="subunit">
    <text evidence="5 16">Homodimer.</text>
</comment>
<evidence type="ECO:0000256" key="5">
    <source>
        <dbReference type="ARBA" id="ARBA00011738"/>
    </source>
</evidence>
<comment type="cofactor">
    <cofactor evidence="2">
        <name>K(+)</name>
        <dbReference type="ChEBI" id="CHEBI:29103"/>
    </cofactor>
</comment>
<evidence type="ECO:0000256" key="1">
    <source>
        <dbReference type="ARBA" id="ARBA00001206"/>
    </source>
</evidence>
<dbReference type="GO" id="GO:0015937">
    <property type="term" value="P:coenzyme A biosynthetic process"/>
    <property type="evidence" value="ECO:0007669"/>
    <property type="project" value="UniProtKB-UniRule"/>
</dbReference>
<evidence type="ECO:0000256" key="14">
    <source>
        <dbReference type="ARBA" id="ARBA00038036"/>
    </source>
</evidence>
<name>A0A557RLU2_9GAMM</name>
<feature type="binding site" evidence="16">
    <location>
        <position position="189"/>
    </location>
    <ligand>
        <name>substrate</name>
    </ligand>
</feature>